<feature type="transmembrane region" description="Helical" evidence="9">
    <location>
        <begin position="84"/>
        <end position="105"/>
    </location>
</feature>
<comment type="subunit">
    <text evidence="9">Homodimer.</text>
</comment>
<feature type="transmembrane region" description="Helical" evidence="9">
    <location>
        <begin position="409"/>
        <end position="430"/>
    </location>
</feature>
<dbReference type="PIRSF" id="PIRSF001265">
    <property type="entry name" value="H+-PPase"/>
    <property type="match status" value="1"/>
</dbReference>
<dbReference type="GO" id="GO:0004427">
    <property type="term" value="F:inorganic diphosphate phosphatase activity"/>
    <property type="evidence" value="ECO:0007669"/>
    <property type="project" value="UniProtKB-UniRule"/>
</dbReference>
<evidence type="ECO:0000256" key="4">
    <source>
        <dbReference type="ARBA" id="ARBA00022842"/>
    </source>
</evidence>
<feature type="transmembrane region" description="Helical" evidence="9">
    <location>
        <begin position="297"/>
        <end position="315"/>
    </location>
</feature>
<dbReference type="PATRIC" id="fig|1123384.7.peg.702"/>
<dbReference type="EC" id="7.1.3.1" evidence="9"/>
<keyword evidence="3 9" id="KW-0812">Transmembrane</keyword>
<evidence type="ECO:0000256" key="1">
    <source>
        <dbReference type="ARBA" id="ARBA00004127"/>
    </source>
</evidence>
<dbReference type="Pfam" id="PF03030">
    <property type="entry name" value="H_PPase"/>
    <property type="match status" value="1"/>
</dbReference>
<proteinExistence type="inferred from homology"/>
<keyword evidence="4 9" id="KW-0460">Magnesium</keyword>
<accession>A0A0X1KQG1</accession>
<gene>
    <name evidence="9" type="primary">hppA</name>
    <name evidence="10" type="ORF">AJ81_03605</name>
</gene>
<feature type="transmembrane region" description="Helical" evidence="9">
    <location>
        <begin position="573"/>
        <end position="591"/>
    </location>
</feature>
<dbReference type="PaxDb" id="1123384-AJ81_03605"/>
<feature type="transmembrane region" description="Helical" evidence="9">
    <location>
        <begin position="474"/>
        <end position="494"/>
    </location>
</feature>
<dbReference type="GO" id="GO:0000287">
    <property type="term" value="F:magnesium ion binding"/>
    <property type="evidence" value="ECO:0007669"/>
    <property type="project" value="UniProtKB-UniRule"/>
</dbReference>
<feature type="transmembrane region" description="Helical" evidence="9">
    <location>
        <begin position="384"/>
        <end position="402"/>
    </location>
</feature>
<feature type="transmembrane region" description="Helical" evidence="9">
    <location>
        <begin position="596"/>
        <end position="615"/>
    </location>
</feature>
<comment type="caution">
    <text evidence="9">Lacks conserved residue(s) required for the propagation of feature annotation.</text>
</comment>
<name>A0A0X1KQG1_9THEM</name>
<keyword evidence="2 9" id="KW-0813">Transport</keyword>
<comment type="function">
    <text evidence="9">Proton pump that utilizes the energy of pyrophosphate hydrolysis as the driving force for proton movement across the membrane. Generates a proton motive force.</text>
</comment>
<dbReference type="Proteomes" id="UP000077469">
    <property type="component" value="Chromosome"/>
</dbReference>
<dbReference type="GO" id="GO:0012505">
    <property type="term" value="C:endomembrane system"/>
    <property type="evidence" value="ECO:0007669"/>
    <property type="project" value="UniProtKB-SubCell"/>
</dbReference>
<dbReference type="GO" id="GO:0005886">
    <property type="term" value="C:plasma membrane"/>
    <property type="evidence" value="ECO:0007669"/>
    <property type="project" value="UniProtKB-SubCell"/>
</dbReference>
<protein>
    <recommendedName>
        <fullName evidence="9">K(+)-insensitive pyrophosphate-energized proton pump</fullName>
        <ecNumber evidence="9">7.1.3.1</ecNumber>
    </recommendedName>
    <alternativeName>
        <fullName evidence="9">Membrane-bound proton-translocating pyrophosphatase</fullName>
    </alternativeName>
    <alternativeName>
        <fullName evidence="9">Pyrophosphate-energized inorganic pyrophosphatase</fullName>
        <shortName evidence="9">H(+)-PPase</shortName>
    </alternativeName>
</protein>
<dbReference type="InterPro" id="IPR004131">
    <property type="entry name" value="PPase-energised_H-pump"/>
</dbReference>
<dbReference type="NCBIfam" id="NF001960">
    <property type="entry name" value="PRK00733.3-5"/>
    <property type="match status" value="1"/>
</dbReference>
<dbReference type="AlphaFoldDB" id="A0A0X1KQG1"/>
<comment type="similarity">
    <text evidence="9">Belongs to the H(+)-translocating pyrophosphatase (TC 3.A.10) family. K(+)-insensitive subfamily.</text>
</comment>
<dbReference type="STRING" id="1123384.AJ81_03605"/>
<sequence length="686" mass="70873">MENVSWFALSLLVGAVSMVLALALMIYVLRKNAGNEKMKQIHDAIKEGALAYLRRQNRTLAVFVLVMAIVLGAVTSFLKGTTMGFAMAIAYALGSACTTLAAYVGMRAAVEANVRVAAAAQKGLKAAFPVAYYGGAVMGLFVVGISLMGISVLFFVFKVLLGWSDPDAASVVLGFSFGASALALFAKAGGGIYTKTADISADLVGKVELGIAEDDPRNPAVIADNVGDNVGDVAGMGADLTDSYIASVVATMIIGAEIASETLTVLPLTIAAAGLLSSMLALLFVARSIKKSPGRALNLGTFLTCFIFIALLFLVTRFSGLEGNSWLGVFLPTLAGLGAGIVIGLTSDYFTSIEKKPTKTIAEASVTGTAINILMGFSYGLVSIVPPILCIAAATIASWYLARAFGIDPFYGVASAALGMLSIVGTIISADAYGPISDNAKGVAEQSGLGEEVIAVTDMLDAAGNTSKAITKGFAIGSAALTVLALFAAYTHLVDIKTLDLMSPQVIAGVFIGAMMPPLLSAMLILAVSRNSERMIEEIRRQFREIPGLAEGKAKPDYAKCVDIATAGALKELLLPGIVAIVAPALTLVVLGRESLAGFLAGSIVSGIIFALFMANSGGAWDNAKKYIEEGHLGGKGSEAHKAAVVGDTVGDPFKDTAGPSLNTMITVMSLVAEVFAPLLLLMVSR</sequence>
<feature type="transmembrane region" description="Helical" evidence="9">
    <location>
        <begin position="243"/>
        <end position="259"/>
    </location>
</feature>
<feature type="transmembrane region" description="Helical" evidence="9">
    <location>
        <begin position="265"/>
        <end position="285"/>
    </location>
</feature>
<feature type="transmembrane region" description="Helical" evidence="9">
    <location>
        <begin position="327"/>
        <end position="349"/>
    </location>
</feature>
<dbReference type="PANTHER" id="PTHR31998">
    <property type="entry name" value="K(+)-INSENSITIVE PYROPHOSPHATE-ENERGIZED PROTON PUMP"/>
    <property type="match status" value="1"/>
</dbReference>
<evidence type="ECO:0000256" key="9">
    <source>
        <dbReference type="HAMAP-Rule" id="MF_01129"/>
    </source>
</evidence>
<evidence type="ECO:0000313" key="10">
    <source>
        <dbReference type="EMBL" id="AJC73450.1"/>
    </source>
</evidence>
<keyword evidence="9" id="KW-0375">Hydrogen ion transport</keyword>
<dbReference type="GO" id="GO:0009678">
    <property type="term" value="F:diphosphate hydrolysis-driven proton transmembrane transporter activity"/>
    <property type="evidence" value="ECO:0007669"/>
    <property type="project" value="UniProtKB-UniRule"/>
</dbReference>
<dbReference type="KEGG" id="phy:AJ81_03605"/>
<keyword evidence="5 9" id="KW-1278">Translocase</keyword>
<comment type="cofactor">
    <cofactor evidence="9">
        <name>Mg(2+)</name>
        <dbReference type="ChEBI" id="CHEBI:18420"/>
    </cofactor>
</comment>
<feature type="site" description="Determinant of potassium independence" evidence="9">
    <location>
        <position position="468"/>
    </location>
</feature>
<feature type="transmembrane region" description="Helical" evidence="9">
    <location>
        <begin position="60"/>
        <end position="78"/>
    </location>
</feature>
<keyword evidence="8 9" id="KW-0472">Membrane</keyword>
<keyword evidence="11" id="KW-1185">Reference proteome</keyword>
<feature type="transmembrane region" description="Helical" evidence="9">
    <location>
        <begin position="130"/>
        <end position="156"/>
    </location>
</feature>
<keyword evidence="7 9" id="KW-0406">Ion transport</keyword>
<comment type="catalytic activity">
    <reaction evidence="9">
        <text>diphosphate + H2O + H(+)(in) = 2 phosphate + 2 H(+)(out)</text>
        <dbReference type="Rhea" id="RHEA:13973"/>
        <dbReference type="ChEBI" id="CHEBI:15377"/>
        <dbReference type="ChEBI" id="CHEBI:15378"/>
        <dbReference type="ChEBI" id="CHEBI:33019"/>
        <dbReference type="ChEBI" id="CHEBI:43474"/>
        <dbReference type="EC" id="7.1.3.1"/>
    </reaction>
</comment>
<evidence type="ECO:0000256" key="8">
    <source>
        <dbReference type="ARBA" id="ARBA00023136"/>
    </source>
</evidence>
<reference evidence="10 11" key="1">
    <citation type="submission" date="2014-01" db="EMBL/GenBank/DDBJ databases">
        <title>Genome sequencing of Thermotog hypogea.</title>
        <authorList>
            <person name="Zhang X."/>
            <person name="Alvare G."/>
            <person name="Fristensky B."/>
            <person name="Chen L."/>
            <person name="Suen T."/>
            <person name="Chen Q."/>
            <person name="Ma K."/>
        </authorList>
    </citation>
    <scope>NUCLEOTIDE SEQUENCE [LARGE SCALE GENOMIC DNA]</scope>
    <source>
        <strain evidence="10 11">DSM 11164</strain>
    </source>
</reference>
<feature type="transmembrane region" description="Helical" evidence="9">
    <location>
        <begin position="6"/>
        <end position="29"/>
    </location>
</feature>
<dbReference type="EMBL" id="CP007141">
    <property type="protein sequence ID" value="AJC73450.1"/>
    <property type="molecule type" value="Genomic_DNA"/>
</dbReference>
<evidence type="ECO:0000313" key="11">
    <source>
        <dbReference type="Proteomes" id="UP000077469"/>
    </source>
</evidence>
<organism evidence="10 11">
    <name type="scientific">Pseudothermotoga hypogea DSM 11164 = NBRC 106472</name>
    <dbReference type="NCBI Taxonomy" id="1123384"/>
    <lineage>
        <taxon>Bacteria</taxon>
        <taxon>Thermotogati</taxon>
        <taxon>Thermotogota</taxon>
        <taxon>Thermotogae</taxon>
        <taxon>Thermotogales</taxon>
        <taxon>Thermotogaceae</taxon>
        <taxon>Pseudothermotoga</taxon>
    </lineage>
</organism>
<feature type="transmembrane region" description="Helical" evidence="9">
    <location>
        <begin position="506"/>
        <end position="528"/>
    </location>
</feature>
<comment type="subcellular location">
    <subcellularLocation>
        <location evidence="9">Cell membrane</location>
        <topology evidence="9">Multi-pass membrane protein</topology>
    </subcellularLocation>
    <subcellularLocation>
        <location evidence="1">Endomembrane system</location>
        <topology evidence="1">Multi-pass membrane protein</topology>
    </subcellularLocation>
</comment>
<evidence type="ECO:0000256" key="5">
    <source>
        <dbReference type="ARBA" id="ARBA00022967"/>
    </source>
</evidence>
<evidence type="ECO:0000256" key="6">
    <source>
        <dbReference type="ARBA" id="ARBA00022989"/>
    </source>
</evidence>
<evidence type="ECO:0000256" key="3">
    <source>
        <dbReference type="ARBA" id="ARBA00022692"/>
    </source>
</evidence>
<evidence type="ECO:0000256" key="7">
    <source>
        <dbReference type="ARBA" id="ARBA00023065"/>
    </source>
</evidence>
<evidence type="ECO:0000256" key="2">
    <source>
        <dbReference type="ARBA" id="ARBA00022448"/>
    </source>
</evidence>
<feature type="transmembrane region" description="Helical" evidence="9">
    <location>
        <begin position="662"/>
        <end position="684"/>
    </location>
</feature>
<keyword evidence="6 9" id="KW-1133">Transmembrane helix</keyword>
<dbReference type="NCBIfam" id="TIGR01104">
    <property type="entry name" value="V_PPase"/>
    <property type="match status" value="1"/>
</dbReference>
<dbReference type="HAMAP" id="MF_01129">
    <property type="entry name" value="PPase_energized_pump"/>
    <property type="match status" value="1"/>
</dbReference>
<feature type="transmembrane region" description="Helical" evidence="9">
    <location>
        <begin position="168"/>
        <end position="186"/>
    </location>
</feature>
<keyword evidence="9" id="KW-1003">Cell membrane</keyword>